<accession>A0ABR0LVK4</accession>
<feature type="region of interest" description="Disordered" evidence="1">
    <location>
        <begin position="1"/>
        <end position="48"/>
    </location>
</feature>
<name>A0ABR0LVK4_9PEZI</name>
<protein>
    <submittedName>
        <fullName evidence="2">Sorting nexin mvp1</fullName>
    </submittedName>
</protein>
<gene>
    <name evidence="2" type="primary">MVP1_1</name>
    <name evidence="2" type="ORF">LTR16_006918</name>
</gene>
<feature type="region of interest" description="Disordered" evidence="1">
    <location>
        <begin position="196"/>
        <end position="216"/>
    </location>
</feature>
<dbReference type="InterPro" id="IPR028662">
    <property type="entry name" value="SNX8/Mvp1"/>
</dbReference>
<keyword evidence="3" id="KW-1185">Reference proteome</keyword>
<organism evidence="2 3">
    <name type="scientific">Cryomyces antarcticus</name>
    <dbReference type="NCBI Taxonomy" id="329879"/>
    <lineage>
        <taxon>Eukaryota</taxon>
        <taxon>Fungi</taxon>
        <taxon>Dikarya</taxon>
        <taxon>Ascomycota</taxon>
        <taxon>Pezizomycotina</taxon>
        <taxon>Dothideomycetes</taxon>
        <taxon>Dothideomycetes incertae sedis</taxon>
        <taxon>Cryomyces</taxon>
    </lineage>
</organism>
<comment type="caution">
    <text evidence="2">The sequence shown here is derived from an EMBL/GenBank/DDBJ whole genome shotgun (WGS) entry which is preliminary data.</text>
</comment>
<evidence type="ECO:0000313" key="2">
    <source>
        <dbReference type="EMBL" id="KAK5246855.1"/>
    </source>
</evidence>
<dbReference type="EMBL" id="JAVRRA010009592">
    <property type="protein sequence ID" value="KAK5246855.1"/>
    <property type="molecule type" value="Genomic_DNA"/>
</dbReference>
<proteinExistence type="predicted"/>
<evidence type="ECO:0000256" key="1">
    <source>
        <dbReference type="SAM" id="MobiDB-lite"/>
    </source>
</evidence>
<dbReference type="Proteomes" id="UP001357485">
    <property type="component" value="Unassembled WGS sequence"/>
</dbReference>
<dbReference type="PANTHER" id="PTHR47554:SF1">
    <property type="entry name" value="SORTING NEXIN MVP1"/>
    <property type="match status" value="1"/>
</dbReference>
<sequence>MSLFGTSPDDLPSRPKSSLFDDEPTPAGTSSLFADETSTSADSPWAFPTPKKAARGNLIKTLLPAGDVPDSYIDVYDSLLSSGDKVGGGVSLAGVKRLLSASKLDADNQAKILNIVVPGGQETNLGLGRGEFNVLLALIGLAQEGEDVALDGVDERRRIRSPRETSAIRDSEDTSYAPDKPEHVWSVTTKTAHSASAIHRVSRVRSVGKPGTAQGP</sequence>
<reference evidence="2 3" key="1">
    <citation type="submission" date="2023-08" db="EMBL/GenBank/DDBJ databases">
        <title>Black Yeasts Isolated from many extreme environments.</title>
        <authorList>
            <person name="Coleine C."/>
            <person name="Stajich J.E."/>
            <person name="Selbmann L."/>
        </authorList>
    </citation>
    <scope>NUCLEOTIDE SEQUENCE [LARGE SCALE GENOMIC DNA]</scope>
    <source>
        <strain evidence="2 3">CCFEE 536</strain>
    </source>
</reference>
<evidence type="ECO:0000313" key="3">
    <source>
        <dbReference type="Proteomes" id="UP001357485"/>
    </source>
</evidence>
<dbReference type="PANTHER" id="PTHR47554">
    <property type="entry name" value="SORTING NEXIN MVP1"/>
    <property type="match status" value="1"/>
</dbReference>
<feature type="compositionally biased region" description="Polar residues" evidence="1">
    <location>
        <begin position="27"/>
        <end position="42"/>
    </location>
</feature>